<dbReference type="Pfam" id="PF01182">
    <property type="entry name" value="Glucosamine_iso"/>
    <property type="match status" value="1"/>
</dbReference>
<keyword evidence="1" id="KW-0119">Carbohydrate metabolism</keyword>
<dbReference type="EMBL" id="CP162511">
    <property type="protein sequence ID" value="XDI05307.1"/>
    <property type="molecule type" value="Genomic_DNA"/>
</dbReference>
<sequence length="249" mass="26966">MPTATEYAPSVQTHPNRAVLGERAAAEAAAILRERLAEPGTVRIMLAAAPSQEATLHALAEAGGIDWGRVLAFHMDDYLGLPADAPQGFGNWLERHFVDKTPGLVFERMRPEGDPETEARRYAVAMGDQPFDLVLLGLGVNGHLAFNDPPADLDDPRAVRVVELDTVSRQQQVDEGHFPDLDSVPPRALSVTIPRLLDSRVVIASVPGAQKRQAVIDSLEKPVGGEHPGTALRRHPRVHLHVDVESAPV</sequence>
<proteinExistence type="predicted"/>
<dbReference type="GO" id="GO:0017057">
    <property type="term" value="F:6-phosphogluconolactonase activity"/>
    <property type="evidence" value="ECO:0007669"/>
    <property type="project" value="UniProtKB-EC"/>
</dbReference>
<dbReference type="GO" id="GO:0005737">
    <property type="term" value="C:cytoplasm"/>
    <property type="evidence" value="ECO:0007669"/>
    <property type="project" value="TreeGrafter"/>
</dbReference>
<protein>
    <submittedName>
        <fullName evidence="3">6-phosphogluconolactonase</fullName>
        <ecNumber evidence="3">3.1.1.31</ecNumber>
    </submittedName>
</protein>
<dbReference type="InterPro" id="IPR006148">
    <property type="entry name" value="Glc/Gal-6P_isomerase"/>
</dbReference>
<name>A0AB39BGK6_9MICO</name>
<dbReference type="InterPro" id="IPR037171">
    <property type="entry name" value="NagB/RpiA_transferase-like"/>
</dbReference>
<dbReference type="RefSeq" id="WP_368497691.1">
    <property type="nucleotide sequence ID" value="NZ_CP162511.1"/>
</dbReference>
<reference evidence="3" key="1">
    <citation type="submission" date="2024-05" db="EMBL/GenBank/DDBJ databases">
        <title>Herbiconiux sp. A18JL235.</title>
        <authorList>
            <person name="Zhang G."/>
        </authorList>
    </citation>
    <scope>NUCLEOTIDE SEQUENCE</scope>
    <source>
        <strain evidence="3">A18JL235</strain>
    </source>
</reference>
<accession>A0AB39BGK6</accession>
<evidence type="ECO:0000313" key="3">
    <source>
        <dbReference type="EMBL" id="XDI05307.1"/>
    </source>
</evidence>
<dbReference type="PANTHER" id="PTHR11280">
    <property type="entry name" value="GLUCOSAMINE-6-PHOSPHATE ISOMERASE"/>
    <property type="match status" value="1"/>
</dbReference>
<dbReference type="GO" id="GO:0019262">
    <property type="term" value="P:N-acetylneuraminate catabolic process"/>
    <property type="evidence" value="ECO:0007669"/>
    <property type="project" value="TreeGrafter"/>
</dbReference>
<dbReference type="GO" id="GO:0004342">
    <property type="term" value="F:glucosamine-6-phosphate deaminase activity"/>
    <property type="evidence" value="ECO:0007669"/>
    <property type="project" value="InterPro"/>
</dbReference>
<dbReference type="EC" id="3.1.1.31" evidence="3"/>
<evidence type="ECO:0000259" key="2">
    <source>
        <dbReference type="Pfam" id="PF01182"/>
    </source>
</evidence>
<dbReference type="Gene3D" id="3.40.50.1360">
    <property type="match status" value="1"/>
</dbReference>
<dbReference type="GO" id="GO:0006046">
    <property type="term" value="P:N-acetylglucosamine catabolic process"/>
    <property type="evidence" value="ECO:0007669"/>
    <property type="project" value="TreeGrafter"/>
</dbReference>
<dbReference type="SUPFAM" id="SSF100950">
    <property type="entry name" value="NagB/RpiA/CoA transferase-like"/>
    <property type="match status" value="1"/>
</dbReference>
<dbReference type="InterPro" id="IPR004547">
    <property type="entry name" value="Glucosamine6P_isomerase"/>
</dbReference>
<organism evidence="3">
    <name type="scientific">Herbiconiux sp. A18JL235</name>
    <dbReference type="NCBI Taxonomy" id="3152363"/>
    <lineage>
        <taxon>Bacteria</taxon>
        <taxon>Bacillati</taxon>
        <taxon>Actinomycetota</taxon>
        <taxon>Actinomycetes</taxon>
        <taxon>Micrococcales</taxon>
        <taxon>Microbacteriaceae</taxon>
        <taxon>Herbiconiux</taxon>
    </lineage>
</organism>
<dbReference type="PANTHER" id="PTHR11280:SF6">
    <property type="entry name" value="GLUCOSAMINE-6-PHOSPHATE ISOMERASE NAGB"/>
    <property type="match status" value="1"/>
</dbReference>
<dbReference type="AlphaFoldDB" id="A0AB39BGK6"/>
<feature type="domain" description="Glucosamine/galactosamine-6-phosphate isomerase" evidence="2">
    <location>
        <begin position="17"/>
        <end position="233"/>
    </location>
</feature>
<dbReference type="GO" id="GO:0042802">
    <property type="term" value="F:identical protein binding"/>
    <property type="evidence" value="ECO:0007669"/>
    <property type="project" value="TreeGrafter"/>
</dbReference>
<evidence type="ECO:0000256" key="1">
    <source>
        <dbReference type="ARBA" id="ARBA00023277"/>
    </source>
</evidence>
<dbReference type="GO" id="GO:0005975">
    <property type="term" value="P:carbohydrate metabolic process"/>
    <property type="evidence" value="ECO:0007669"/>
    <property type="project" value="InterPro"/>
</dbReference>
<gene>
    <name evidence="3" type="ORF">ABFY20_18610</name>
</gene>
<keyword evidence="3" id="KW-0378">Hydrolase</keyword>
<dbReference type="GO" id="GO:0006043">
    <property type="term" value="P:glucosamine catabolic process"/>
    <property type="evidence" value="ECO:0007669"/>
    <property type="project" value="TreeGrafter"/>
</dbReference>